<dbReference type="InterPro" id="IPR046826">
    <property type="entry name" value="PDH_N"/>
</dbReference>
<dbReference type="InterPro" id="IPR008927">
    <property type="entry name" value="6-PGluconate_DH-like_C_sf"/>
</dbReference>
<dbReference type="NCBIfam" id="NF005111">
    <property type="entry name" value="PRK06545.2-3"/>
    <property type="match status" value="1"/>
</dbReference>
<feature type="domain" description="Prephenate/arogenate dehydrogenase" evidence="10">
    <location>
        <begin position="3"/>
        <end position="286"/>
    </location>
</feature>
<dbReference type="InterPro" id="IPR046825">
    <property type="entry name" value="PDH_C"/>
</dbReference>
<keyword evidence="8" id="KW-0028">Amino-acid biosynthesis</keyword>
<dbReference type="Pfam" id="PF02153">
    <property type="entry name" value="PDH_N"/>
    <property type="match status" value="1"/>
</dbReference>
<sequence length="359" mass="37076">MLRRAVVIGAGLIGTSIALALREHEIEVALADRDPATLRLASELGAGTALDPDTAGPPADIAVIAAPPAVVAHLLYDAQERGLAHVYTDAASVKASLVDQASQLGCDLTTYVPAHPMGGSEKHGPSAARADLFLGRPWAVCPTGKAKPEAVALVMELARMCGADPMRIDAHTHDQAVALVSHAPHVAAAAVAARLVDGDSETLALCGQGVRDVTRVAGGDPTLWTEILRHNPLPVAEVLEAVAADLAGVAQGLRAGADPPHPDVRDLLERGRSGCARLPGKHGAHRTPDYTVVPVVIPDEPGALGRLFAAAGEAECNIEDVQIDHSPGRPVGVAQLSVMPATADVLARELSKRGWSVHA</sequence>
<evidence type="ECO:0000313" key="13">
    <source>
        <dbReference type="Proteomes" id="UP001500908"/>
    </source>
</evidence>
<dbReference type="InterPro" id="IPR050812">
    <property type="entry name" value="Preph/Arog_dehydrog"/>
</dbReference>
<dbReference type="SUPFAM" id="SSF51735">
    <property type="entry name" value="NAD(P)-binding Rossmann-fold domains"/>
    <property type="match status" value="1"/>
</dbReference>
<evidence type="ECO:0000256" key="7">
    <source>
        <dbReference type="ARBA" id="ARBA00023027"/>
    </source>
</evidence>
<dbReference type="EC" id="1.3.1.12" evidence="3"/>
<comment type="similarity">
    <text evidence="2">Belongs to the prephenate/arogenate dehydrogenase family.</text>
</comment>
<dbReference type="EMBL" id="BAABDD010000009">
    <property type="protein sequence ID" value="GAA3743901.1"/>
    <property type="molecule type" value="Genomic_DNA"/>
</dbReference>
<keyword evidence="5" id="KW-0827">Tyrosine biosynthesis</keyword>
<keyword evidence="13" id="KW-1185">Reference proteome</keyword>
<proteinExistence type="inferred from homology"/>
<dbReference type="Pfam" id="PF20463">
    <property type="entry name" value="PDH_C"/>
    <property type="match status" value="1"/>
</dbReference>
<accession>A0ABP7FPN4</accession>
<evidence type="ECO:0000256" key="9">
    <source>
        <dbReference type="ARBA" id="ARBA00049260"/>
    </source>
</evidence>
<evidence type="ECO:0000256" key="6">
    <source>
        <dbReference type="ARBA" id="ARBA00023002"/>
    </source>
</evidence>
<organism evidence="12 13">
    <name type="scientific">Salinactinospora qingdaonensis</name>
    <dbReference type="NCBI Taxonomy" id="702744"/>
    <lineage>
        <taxon>Bacteria</taxon>
        <taxon>Bacillati</taxon>
        <taxon>Actinomycetota</taxon>
        <taxon>Actinomycetes</taxon>
        <taxon>Streptosporangiales</taxon>
        <taxon>Nocardiopsidaceae</taxon>
        <taxon>Salinactinospora</taxon>
    </lineage>
</organism>
<dbReference type="PANTHER" id="PTHR21363:SF0">
    <property type="entry name" value="PREPHENATE DEHYDROGENASE [NADP(+)]"/>
    <property type="match status" value="1"/>
</dbReference>
<dbReference type="Gene3D" id="3.40.50.720">
    <property type="entry name" value="NAD(P)-binding Rossmann-like Domain"/>
    <property type="match status" value="1"/>
</dbReference>
<dbReference type="SUPFAM" id="SSF55021">
    <property type="entry name" value="ACT-like"/>
    <property type="match status" value="1"/>
</dbReference>
<protein>
    <recommendedName>
        <fullName evidence="4">Prephenate dehydrogenase</fullName>
        <ecNumber evidence="3">1.3.1.12</ecNumber>
    </recommendedName>
</protein>
<gene>
    <name evidence="12" type="ORF">GCM10022402_24510</name>
</gene>
<dbReference type="PROSITE" id="PS51671">
    <property type="entry name" value="ACT"/>
    <property type="match status" value="1"/>
</dbReference>
<dbReference type="RefSeq" id="WP_344971042.1">
    <property type="nucleotide sequence ID" value="NZ_BAABDD010000009.1"/>
</dbReference>
<dbReference type="NCBIfam" id="NF005112">
    <property type="entry name" value="PRK06545.2-4"/>
    <property type="match status" value="1"/>
</dbReference>
<reference evidence="13" key="1">
    <citation type="journal article" date="2019" name="Int. J. Syst. Evol. Microbiol.">
        <title>The Global Catalogue of Microorganisms (GCM) 10K type strain sequencing project: providing services to taxonomists for standard genome sequencing and annotation.</title>
        <authorList>
            <consortium name="The Broad Institute Genomics Platform"/>
            <consortium name="The Broad Institute Genome Sequencing Center for Infectious Disease"/>
            <person name="Wu L."/>
            <person name="Ma J."/>
        </authorList>
    </citation>
    <scope>NUCLEOTIDE SEQUENCE [LARGE SCALE GENOMIC DNA]</scope>
    <source>
        <strain evidence="13">JCM 17137</strain>
    </source>
</reference>
<dbReference type="InterPro" id="IPR002912">
    <property type="entry name" value="ACT_dom"/>
</dbReference>
<evidence type="ECO:0000259" key="11">
    <source>
        <dbReference type="PROSITE" id="PS51671"/>
    </source>
</evidence>
<evidence type="ECO:0000259" key="10">
    <source>
        <dbReference type="PROSITE" id="PS51176"/>
    </source>
</evidence>
<evidence type="ECO:0000256" key="5">
    <source>
        <dbReference type="ARBA" id="ARBA00022498"/>
    </source>
</evidence>
<dbReference type="InterPro" id="IPR045865">
    <property type="entry name" value="ACT-like_dom_sf"/>
</dbReference>
<comment type="pathway">
    <text evidence="1">Amino-acid biosynthesis; L-tyrosine biosynthesis; (4-hydroxyphenyl)pyruvate from prephenate (NAD(+) route): step 1/1.</text>
</comment>
<dbReference type="CDD" id="cd02116">
    <property type="entry name" value="ACT"/>
    <property type="match status" value="1"/>
</dbReference>
<evidence type="ECO:0000256" key="4">
    <source>
        <dbReference type="ARBA" id="ARBA00016891"/>
    </source>
</evidence>
<evidence type="ECO:0000256" key="1">
    <source>
        <dbReference type="ARBA" id="ARBA00005067"/>
    </source>
</evidence>
<keyword evidence="6" id="KW-0560">Oxidoreductase</keyword>
<dbReference type="PROSITE" id="PS51176">
    <property type="entry name" value="PDH_ADH"/>
    <property type="match status" value="1"/>
</dbReference>
<keyword evidence="8" id="KW-0057">Aromatic amino acid biosynthesis</keyword>
<evidence type="ECO:0000256" key="2">
    <source>
        <dbReference type="ARBA" id="ARBA00007964"/>
    </source>
</evidence>
<evidence type="ECO:0000256" key="3">
    <source>
        <dbReference type="ARBA" id="ARBA00012068"/>
    </source>
</evidence>
<comment type="caution">
    <text evidence="12">The sequence shown here is derived from an EMBL/GenBank/DDBJ whole genome shotgun (WGS) entry which is preliminary data.</text>
</comment>
<comment type="catalytic activity">
    <reaction evidence="9">
        <text>prephenate + NAD(+) = 3-(4-hydroxyphenyl)pyruvate + CO2 + NADH</text>
        <dbReference type="Rhea" id="RHEA:13869"/>
        <dbReference type="ChEBI" id="CHEBI:16526"/>
        <dbReference type="ChEBI" id="CHEBI:29934"/>
        <dbReference type="ChEBI" id="CHEBI:36242"/>
        <dbReference type="ChEBI" id="CHEBI:57540"/>
        <dbReference type="ChEBI" id="CHEBI:57945"/>
        <dbReference type="EC" id="1.3.1.12"/>
    </reaction>
</comment>
<dbReference type="InterPro" id="IPR036291">
    <property type="entry name" value="NAD(P)-bd_dom_sf"/>
</dbReference>
<name>A0ABP7FPN4_9ACTN</name>
<keyword evidence="7" id="KW-0520">NAD</keyword>
<dbReference type="PANTHER" id="PTHR21363">
    <property type="entry name" value="PREPHENATE DEHYDROGENASE"/>
    <property type="match status" value="1"/>
</dbReference>
<evidence type="ECO:0000256" key="8">
    <source>
        <dbReference type="ARBA" id="ARBA00023141"/>
    </source>
</evidence>
<dbReference type="Gene3D" id="1.10.3660.10">
    <property type="entry name" value="6-phosphogluconate dehydrogenase C-terminal like domain"/>
    <property type="match status" value="1"/>
</dbReference>
<feature type="domain" description="ACT" evidence="11">
    <location>
        <begin position="292"/>
        <end position="359"/>
    </location>
</feature>
<dbReference type="InterPro" id="IPR003099">
    <property type="entry name" value="Prephen_DH"/>
</dbReference>
<dbReference type="SUPFAM" id="SSF48179">
    <property type="entry name" value="6-phosphogluconate dehydrogenase C-terminal domain-like"/>
    <property type="match status" value="1"/>
</dbReference>
<evidence type="ECO:0000313" key="12">
    <source>
        <dbReference type="EMBL" id="GAA3743901.1"/>
    </source>
</evidence>
<dbReference type="Proteomes" id="UP001500908">
    <property type="component" value="Unassembled WGS sequence"/>
</dbReference>